<comment type="caution">
    <text evidence="1">The sequence shown here is derived from an EMBL/GenBank/DDBJ whole genome shotgun (WGS) entry which is preliminary data.</text>
</comment>
<dbReference type="GO" id="GO:0016628">
    <property type="term" value="F:oxidoreductase activity, acting on the CH-CH group of donors, NAD or NADP as acceptor"/>
    <property type="evidence" value="ECO:0007669"/>
    <property type="project" value="InterPro"/>
</dbReference>
<dbReference type="PANTHER" id="PTHR42685:SF22">
    <property type="entry name" value="CONDITIONED MEDIUM FACTOR RECEPTOR 1"/>
    <property type="match status" value="1"/>
</dbReference>
<evidence type="ECO:0008006" key="3">
    <source>
        <dbReference type="Google" id="ProtNLM"/>
    </source>
</evidence>
<evidence type="ECO:0000313" key="2">
    <source>
        <dbReference type="Proteomes" id="UP000191663"/>
    </source>
</evidence>
<dbReference type="NCBIfam" id="TIGR02032">
    <property type="entry name" value="GG-red-SF"/>
    <property type="match status" value="1"/>
</dbReference>
<protein>
    <recommendedName>
        <fullName evidence="3">FAD/NAD(P)-binding domain-containing protein</fullName>
    </recommendedName>
</protein>
<evidence type="ECO:0000313" key="1">
    <source>
        <dbReference type="EMBL" id="OPX17826.1"/>
    </source>
</evidence>
<dbReference type="Pfam" id="PF13738">
    <property type="entry name" value="Pyr_redox_3"/>
    <property type="match status" value="1"/>
</dbReference>
<organism evidence="1 2">
    <name type="scientific">candidate division WOR-3 bacterium 4484_100</name>
    <dbReference type="NCBI Taxonomy" id="1936077"/>
    <lineage>
        <taxon>Bacteria</taxon>
        <taxon>Bacteria division WOR-3</taxon>
    </lineage>
</organism>
<reference evidence="2" key="1">
    <citation type="submission" date="2017-01" db="EMBL/GenBank/DDBJ databases">
        <title>Novel pathways for hydrocarbon cycling and metabolic interdependencies in hydrothermal sediment communities.</title>
        <authorList>
            <person name="Dombrowski N."/>
            <person name="Seitz K."/>
            <person name="Teske A."/>
            <person name="Baker B."/>
        </authorList>
    </citation>
    <scope>NUCLEOTIDE SEQUENCE [LARGE SCALE GENOMIC DNA]</scope>
</reference>
<dbReference type="Proteomes" id="UP000191663">
    <property type="component" value="Unassembled WGS sequence"/>
</dbReference>
<dbReference type="PANTHER" id="PTHR42685">
    <property type="entry name" value="GERANYLGERANYL DIPHOSPHATE REDUCTASE"/>
    <property type="match status" value="1"/>
</dbReference>
<dbReference type="PRINTS" id="PR00420">
    <property type="entry name" value="RNGMNOXGNASE"/>
</dbReference>
<accession>A0A1V4QGH5</accession>
<proteinExistence type="predicted"/>
<name>A0A1V4QGH5_UNCW3</name>
<gene>
    <name evidence="1" type="ORF">BXT86_04440</name>
</gene>
<dbReference type="SUPFAM" id="SSF51905">
    <property type="entry name" value="FAD/NAD(P)-binding domain"/>
    <property type="match status" value="1"/>
</dbReference>
<dbReference type="InterPro" id="IPR011777">
    <property type="entry name" value="Geranylgeranyl_Rdtase_fam"/>
</dbReference>
<sequence length="373" mass="42533">MKTFDVAVIGAGPVGSFTAYQLTDRGFKVCLLEKKKEIGKAVICAGVISKQAFKRFDLPTESVLGRFNTIVFVSPKGRRLIYESEENFAYVVDRKIFDRGISTMAQRIGVEIHCGEKVTEIEESTHNYTIKTKSKRFRAKVVVLATGVNYGLHRKCSLGQPEDYLYGSQVDTHLFVPEERIIIHIGQNFAPGSFGWIVPAGLGNTRIGVLTYDRNRRWLNKFLKNRLNISDKNIKNRLRLKPIAYGPIDRSVKNRVLAVGEAAGQIKTTTGGGIFYGLLCSEIAVDKIAKYFKSKHRLTDYELTWRTALKSEFDIGKSLREIARTLDDDTIEKLFAFVKKNRVWVRYLLPRINFDFHSNFLFFCLQSFKSLLF</sequence>
<dbReference type="AlphaFoldDB" id="A0A1V4QGH5"/>
<dbReference type="InterPro" id="IPR036188">
    <property type="entry name" value="FAD/NAD-bd_sf"/>
</dbReference>
<dbReference type="Gene3D" id="3.50.50.60">
    <property type="entry name" value="FAD/NAD(P)-binding domain"/>
    <property type="match status" value="1"/>
</dbReference>
<dbReference type="InterPro" id="IPR050407">
    <property type="entry name" value="Geranylgeranyl_reductase"/>
</dbReference>
<dbReference type="EMBL" id="MUKB01000073">
    <property type="protein sequence ID" value="OPX17826.1"/>
    <property type="molecule type" value="Genomic_DNA"/>
</dbReference>